<reference evidence="1" key="2">
    <citation type="journal article" date="2022" name="New Phytol.">
        <title>Evolutionary transition to the ectomycorrhizal habit in the genomes of a hyperdiverse lineage of mushroom-forming fungi.</title>
        <authorList>
            <person name="Looney B."/>
            <person name="Miyauchi S."/>
            <person name="Morin E."/>
            <person name="Drula E."/>
            <person name="Courty P.E."/>
            <person name="Kohler A."/>
            <person name="Kuo A."/>
            <person name="LaButti K."/>
            <person name="Pangilinan J."/>
            <person name="Lipzen A."/>
            <person name="Riley R."/>
            <person name="Andreopoulos W."/>
            <person name="He G."/>
            <person name="Johnson J."/>
            <person name="Nolan M."/>
            <person name="Tritt A."/>
            <person name="Barry K.W."/>
            <person name="Grigoriev I.V."/>
            <person name="Nagy L.G."/>
            <person name="Hibbett D."/>
            <person name="Henrissat B."/>
            <person name="Matheny P.B."/>
            <person name="Labbe J."/>
            <person name="Martin F.M."/>
        </authorList>
    </citation>
    <scope>NUCLEOTIDE SEQUENCE</scope>
    <source>
        <strain evidence="1">FP105234-sp</strain>
    </source>
</reference>
<reference evidence="1" key="1">
    <citation type="submission" date="2021-02" db="EMBL/GenBank/DDBJ databases">
        <authorList>
            <consortium name="DOE Joint Genome Institute"/>
            <person name="Ahrendt S."/>
            <person name="Looney B.P."/>
            <person name="Miyauchi S."/>
            <person name="Morin E."/>
            <person name="Drula E."/>
            <person name="Courty P.E."/>
            <person name="Chicoki N."/>
            <person name="Fauchery L."/>
            <person name="Kohler A."/>
            <person name="Kuo A."/>
            <person name="Labutti K."/>
            <person name="Pangilinan J."/>
            <person name="Lipzen A."/>
            <person name="Riley R."/>
            <person name="Andreopoulos W."/>
            <person name="He G."/>
            <person name="Johnson J."/>
            <person name="Barry K.W."/>
            <person name="Grigoriev I.V."/>
            <person name="Nagy L."/>
            <person name="Hibbett D."/>
            <person name="Henrissat B."/>
            <person name="Matheny P.B."/>
            <person name="Labbe J."/>
            <person name="Martin F."/>
        </authorList>
    </citation>
    <scope>NUCLEOTIDE SEQUENCE</scope>
    <source>
        <strain evidence="1">FP105234-sp</strain>
    </source>
</reference>
<evidence type="ECO:0000313" key="1">
    <source>
        <dbReference type="EMBL" id="KAI0046841.1"/>
    </source>
</evidence>
<dbReference type="EMBL" id="MU275916">
    <property type="protein sequence ID" value="KAI0046841.1"/>
    <property type="molecule type" value="Genomic_DNA"/>
</dbReference>
<protein>
    <submittedName>
        <fullName evidence="1">Kinase-like protein</fullName>
    </submittedName>
</protein>
<name>A0ACB8RRP9_9AGAM</name>
<accession>A0ACB8RRP9</accession>
<sequence length="454" mass="50583">MTHPSSLDGVVFIAEWITLAQTIVGSAFFQIPSIVVVVILAIKAIPRHFPKLTRQGQKRSVQIIAPKFEQAIQTSSTSVEQSVQTIDPPPPTPYRPPVSSSPPLFGPPNIISDGVYTYAITHTLGSGEFGRVVAATRTCLNTGARAEVAIKVFSKLTVRQEDMVRESIVCEATVLRLCAMRRASWLMRSLGMFQDEWNMYFVMELCAGTLADVIYFDQTGVEPWPVSTFRLWAAELVLAMEEMQSLGIFHRDLKPANVLIDARGHLVIADFGISDAIKLAPGASLYQSGSDWCVGSQQYQAPEVWDASPENPYNCAVDLWQLGLILIEMFMGKPYFTFEGDIAKIEAEVKHKDFGPDIAAFVPEDAQALVSSLLSRDPKKRPTLQEVKQSPFFRGTNWKKVSLRKKNGIMPMPKEPASAEEAQNALKFPDTFNAELAQIWDMRPAKELLLRRYN</sequence>
<organism evidence="1 2">
    <name type="scientific">Auriscalpium vulgare</name>
    <dbReference type="NCBI Taxonomy" id="40419"/>
    <lineage>
        <taxon>Eukaryota</taxon>
        <taxon>Fungi</taxon>
        <taxon>Dikarya</taxon>
        <taxon>Basidiomycota</taxon>
        <taxon>Agaricomycotina</taxon>
        <taxon>Agaricomycetes</taxon>
        <taxon>Russulales</taxon>
        <taxon>Auriscalpiaceae</taxon>
        <taxon>Auriscalpium</taxon>
    </lineage>
</organism>
<keyword evidence="2" id="KW-1185">Reference proteome</keyword>
<proteinExistence type="predicted"/>
<evidence type="ECO:0000313" key="2">
    <source>
        <dbReference type="Proteomes" id="UP000814033"/>
    </source>
</evidence>
<comment type="caution">
    <text evidence="1">The sequence shown here is derived from an EMBL/GenBank/DDBJ whole genome shotgun (WGS) entry which is preliminary data.</text>
</comment>
<gene>
    <name evidence="1" type="ORF">FA95DRAFT_1679502</name>
</gene>
<dbReference type="Proteomes" id="UP000814033">
    <property type="component" value="Unassembled WGS sequence"/>
</dbReference>